<keyword evidence="9" id="KW-0472">Membrane</keyword>
<keyword evidence="8" id="KW-0753">Steroid metabolism</keyword>
<dbReference type="Gene3D" id="3.30.70.420">
    <property type="entry name" value="Hydroxymethylglutaryl-CoA reductase, class I/II, NAD/NADP-binding domain"/>
    <property type="match status" value="1"/>
</dbReference>
<reference evidence="11" key="1">
    <citation type="journal article" date="2017" name="Genome Biol.">
        <title>Comparative genomics reveals high biological diversity and specific adaptations in the industrially and medically important fungal genus Aspergillus.</title>
        <authorList>
            <person name="de Vries R.P."/>
            <person name="Riley R."/>
            <person name="Wiebenga A."/>
            <person name="Aguilar-Osorio G."/>
            <person name="Amillis S."/>
            <person name="Uchima C.A."/>
            <person name="Anderluh G."/>
            <person name="Asadollahi M."/>
            <person name="Askin M."/>
            <person name="Barry K."/>
            <person name="Battaglia E."/>
            <person name="Bayram O."/>
            <person name="Benocci T."/>
            <person name="Braus-Stromeyer S.A."/>
            <person name="Caldana C."/>
            <person name="Canovas D."/>
            <person name="Cerqueira G.C."/>
            <person name="Chen F."/>
            <person name="Chen W."/>
            <person name="Choi C."/>
            <person name="Clum A."/>
            <person name="Dos Santos R.A."/>
            <person name="Damasio A.R."/>
            <person name="Diallinas G."/>
            <person name="Emri T."/>
            <person name="Fekete E."/>
            <person name="Flipphi M."/>
            <person name="Freyberg S."/>
            <person name="Gallo A."/>
            <person name="Gournas C."/>
            <person name="Habgood R."/>
            <person name="Hainaut M."/>
            <person name="Harispe M.L."/>
            <person name="Henrissat B."/>
            <person name="Hilden K.S."/>
            <person name="Hope R."/>
            <person name="Hossain A."/>
            <person name="Karabika E."/>
            <person name="Karaffa L."/>
            <person name="Karanyi Z."/>
            <person name="Krasevec N."/>
            <person name="Kuo A."/>
            <person name="Kusch H."/>
            <person name="LaButti K."/>
            <person name="Lagendijk E.L."/>
            <person name="Lapidus A."/>
            <person name="Levasseur A."/>
            <person name="Lindquist E."/>
            <person name="Lipzen A."/>
            <person name="Logrieco A.F."/>
            <person name="MacCabe A."/>
            <person name="Maekelae M.R."/>
            <person name="Malavazi I."/>
            <person name="Melin P."/>
            <person name="Meyer V."/>
            <person name="Mielnichuk N."/>
            <person name="Miskei M."/>
            <person name="Molnar A.P."/>
            <person name="Mule G."/>
            <person name="Ngan C.Y."/>
            <person name="Orejas M."/>
            <person name="Orosz E."/>
            <person name="Ouedraogo J.P."/>
            <person name="Overkamp K.M."/>
            <person name="Park H.-S."/>
            <person name="Perrone G."/>
            <person name="Piumi F."/>
            <person name="Punt P.J."/>
            <person name="Ram A.F."/>
            <person name="Ramon A."/>
            <person name="Rauscher S."/>
            <person name="Record E."/>
            <person name="Riano-Pachon D.M."/>
            <person name="Robert V."/>
            <person name="Roehrig J."/>
            <person name="Ruller R."/>
            <person name="Salamov A."/>
            <person name="Salih N.S."/>
            <person name="Samson R.A."/>
            <person name="Sandor E."/>
            <person name="Sanguinetti M."/>
            <person name="Schuetze T."/>
            <person name="Sepcic K."/>
            <person name="Shelest E."/>
            <person name="Sherlock G."/>
            <person name="Sophianopoulou V."/>
            <person name="Squina F.M."/>
            <person name="Sun H."/>
            <person name="Susca A."/>
            <person name="Todd R.B."/>
            <person name="Tsang A."/>
            <person name="Unkles S.E."/>
            <person name="van de Wiele N."/>
            <person name="van Rossen-Uffink D."/>
            <person name="Oliveira J.V."/>
            <person name="Vesth T.C."/>
            <person name="Visser J."/>
            <person name="Yu J.-H."/>
            <person name="Zhou M."/>
            <person name="Andersen M.R."/>
            <person name="Archer D.B."/>
            <person name="Baker S.E."/>
            <person name="Benoit I."/>
            <person name="Brakhage A.A."/>
            <person name="Braus G.H."/>
            <person name="Fischer R."/>
            <person name="Frisvad J.C."/>
            <person name="Goldman G.H."/>
            <person name="Houbraken J."/>
            <person name="Oakley B."/>
            <person name="Pocsi I."/>
            <person name="Scazzocchio C."/>
            <person name="Seiboth B."/>
            <person name="vanKuyk P.A."/>
            <person name="Wortman J."/>
            <person name="Dyer P.S."/>
            <person name="Grigoriev I.V."/>
        </authorList>
    </citation>
    <scope>NUCLEOTIDE SEQUENCE [LARGE SCALE GENOMIC DNA]</scope>
    <source>
        <strain evidence="11">DTO 134E9</strain>
    </source>
</reference>
<dbReference type="InterPro" id="IPR009023">
    <property type="entry name" value="HMG_CoA_Rdtase_NAD(P)-bd_sf"/>
</dbReference>
<dbReference type="GO" id="GO:0008299">
    <property type="term" value="P:isoprenoid biosynthetic process"/>
    <property type="evidence" value="ECO:0007669"/>
    <property type="project" value="InterPro"/>
</dbReference>
<dbReference type="PROSITE" id="PS00318">
    <property type="entry name" value="HMG_COA_REDUCTASE_2"/>
    <property type="match status" value="1"/>
</dbReference>
<sequence length="373" mass="40275">MSSKFQSLTNNMPAVTEHTNTNADIRIENFIGYIKVPLGLAGPLSIHPPNGEKEEIHAPLATTEAALIASCCRGTKAFNLCGGIQFDILGEGMVRAPLFRFPSPREAIAFSRQMAVVERIFAGAAEATSRHLRLKKIIPHVIGRRAHLYISYYSGDAAGQNMVTIATQYGCERIMEGPLALQLNIEKATLEGQMASDKKPSWGNVKQPRGVEVMAWGSLSNDVCQRVLGCTTAELHRWHNAFLEGGIRNGQFGSNVNTANIVAGIFVAAGQDAASIGEGCWSHLVMDYMPETERLVVSLYFPSLPVGVVGGGTLYPTQKECLEMMKCRGTGGKKRLAGIIASFALALEVSTAAALATNTFSQAHQRLARKSRL</sequence>
<dbReference type="InterPro" id="IPR009029">
    <property type="entry name" value="HMG_CoA_Rdtase_sub-bd_dom_sf"/>
</dbReference>
<keyword evidence="5" id="KW-0560">Oxidoreductase</keyword>
<proteinExistence type="inferred from homology"/>
<evidence type="ECO:0000256" key="5">
    <source>
        <dbReference type="ARBA" id="ARBA00023002"/>
    </source>
</evidence>
<dbReference type="InterPro" id="IPR023074">
    <property type="entry name" value="HMG_CoA_Rdtase_cat_sf"/>
</dbReference>
<keyword evidence="7" id="KW-1207">Sterol metabolism</keyword>
<name>A0A1L9REN6_ASPWE</name>
<feature type="transmembrane region" description="Helical" evidence="9">
    <location>
        <begin position="336"/>
        <end position="356"/>
    </location>
</feature>
<evidence type="ECO:0000256" key="9">
    <source>
        <dbReference type="SAM" id="Phobius"/>
    </source>
</evidence>
<dbReference type="PROSITE" id="PS50065">
    <property type="entry name" value="HMG_COA_REDUCTASE_4"/>
    <property type="match status" value="1"/>
</dbReference>
<evidence type="ECO:0000256" key="2">
    <source>
        <dbReference type="ARBA" id="ARBA00012999"/>
    </source>
</evidence>
<dbReference type="VEuPathDB" id="FungiDB:ASPWEDRAFT_174784"/>
<evidence type="ECO:0000256" key="6">
    <source>
        <dbReference type="ARBA" id="ARBA00023011"/>
    </source>
</evidence>
<feature type="transmembrane region" description="Helical" evidence="9">
    <location>
        <begin position="295"/>
        <end position="315"/>
    </location>
</feature>
<comment type="similarity">
    <text evidence="1">Belongs to the HMG-CoA reductase family.</text>
</comment>
<dbReference type="InterPro" id="IPR004554">
    <property type="entry name" value="HMG_CoA_Rdtase_eu_arc"/>
</dbReference>
<keyword evidence="4" id="KW-0444">Lipid biosynthesis</keyword>
<dbReference type="STRING" id="1073089.A0A1L9REN6"/>
<gene>
    <name evidence="10" type="ORF">ASPWEDRAFT_174784</name>
</gene>
<dbReference type="RefSeq" id="XP_040687052.1">
    <property type="nucleotide sequence ID" value="XM_040831269.1"/>
</dbReference>
<evidence type="ECO:0000256" key="3">
    <source>
        <dbReference type="ARBA" id="ARBA00022857"/>
    </source>
</evidence>
<dbReference type="EMBL" id="KV878214">
    <property type="protein sequence ID" value="OJJ33375.1"/>
    <property type="molecule type" value="Genomic_DNA"/>
</dbReference>
<keyword evidence="4" id="KW-0752">Steroid biosynthesis</keyword>
<dbReference type="OrthoDB" id="310654at2759"/>
<keyword evidence="9" id="KW-1133">Transmembrane helix</keyword>
<keyword evidence="3" id="KW-0521">NADP</keyword>
<dbReference type="PRINTS" id="PR00071">
    <property type="entry name" value="HMGCOARDTASE"/>
</dbReference>
<protein>
    <recommendedName>
        <fullName evidence="2">hydroxymethylglutaryl-CoA reductase (NADPH)</fullName>
        <ecNumber evidence="2">1.1.1.34</ecNumber>
    </recommendedName>
</protein>
<dbReference type="Pfam" id="PF00368">
    <property type="entry name" value="HMG-CoA_red"/>
    <property type="match status" value="1"/>
</dbReference>
<organism evidence="10 11">
    <name type="scientific">Aspergillus wentii DTO 134E9</name>
    <dbReference type="NCBI Taxonomy" id="1073089"/>
    <lineage>
        <taxon>Eukaryota</taxon>
        <taxon>Fungi</taxon>
        <taxon>Dikarya</taxon>
        <taxon>Ascomycota</taxon>
        <taxon>Pezizomycotina</taxon>
        <taxon>Eurotiomycetes</taxon>
        <taxon>Eurotiomycetidae</taxon>
        <taxon>Eurotiales</taxon>
        <taxon>Aspergillaceae</taxon>
        <taxon>Aspergillus</taxon>
        <taxon>Aspergillus subgen. Cremei</taxon>
    </lineage>
</organism>
<dbReference type="InterPro" id="IPR023076">
    <property type="entry name" value="HMG_CoA_Rdtase_CS"/>
</dbReference>
<dbReference type="Proteomes" id="UP000184383">
    <property type="component" value="Unassembled WGS sequence"/>
</dbReference>
<dbReference type="InterPro" id="IPR002202">
    <property type="entry name" value="HMG_CoA_Rdtase"/>
</dbReference>
<dbReference type="AlphaFoldDB" id="A0A1L9REN6"/>
<dbReference type="SUPFAM" id="SSF55035">
    <property type="entry name" value="NAD-binding domain of HMG-CoA reductase"/>
    <property type="match status" value="1"/>
</dbReference>
<dbReference type="SUPFAM" id="SSF56542">
    <property type="entry name" value="Substrate-binding domain of HMG-CoA reductase"/>
    <property type="match status" value="1"/>
</dbReference>
<evidence type="ECO:0000313" key="11">
    <source>
        <dbReference type="Proteomes" id="UP000184383"/>
    </source>
</evidence>
<keyword evidence="11" id="KW-1185">Reference proteome</keyword>
<evidence type="ECO:0000313" key="10">
    <source>
        <dbReference type="EMBL" id="OJJ33375.1"/>
    </source>
</evidence>
<dbReference type="GO" id="GO:0016126">
    <property type="term" value="P:sterol biosynthetic process"/>
    <property type="evidence" value="ECO:0007669"/>
    <property type="project" value="UniProtKB-KW"/>
</dbReference>
<dbReference type="PANTHER" id="PTHR10572:SF24">
    <property type="entry name" value="3-HYDROXY-3-METHYLGLUTARYL-COENZYME A REDUCTASE"/>
    <property type="match status" value="1"/>
</dbReference>
<dbReference type="GO" id="GO:0004420">
    <property type="term" value="F:hydroxymethylglutaryl-CoA reductase (NADPH) activity"/>
    <property type="evidence" value="ECO:0007669"/>
    <property type="project" value="UniProtKB-EC"/>
</dbReference>
<dbReference type="Gene3D" id="3.90.770.10">
    <property type="entry name" value="3-hydroxy-3-methylglutaryl-coenzyme A Reductase, Chain A, domain 2"/>
    <property type="match status" value="1"/>
</dbReference>
<dbReference type="PANTHER" id="PTHR10572">
    <property type="entry name" value="3-HYDROXY-3-METHYLGLUTARYL-COENZYME A REDUCTASE"/>
    <property type="match status" value="1"/>
</dbReference>
<dbReference type="GeneID" id="63747117"/>
<evidence type="ECO:0000256" key="1">
    <source>
        <dbReference type="ARBA" id="ARBA00007661"/>
    </source>
</evidence>
<keyword evidence="4" id="KW-0443">Lipid metabolism</keyword>
<dbReference type="GO" id="GO:0015936">
    <property type="term" value="P:coenzyme A metabolic process"/>
    <property type="evidence" value="ECO:0007669"/>
    <property type="project" value="InterPro"/>
</dbReference>
<evidence type="ECO:0000256" key="4">
    <source>
        <dbReference type="ARBA" id="ARBA00022955"/>
    </source>
</evidence>
<keyword evidence="9" id="KW-0812">Transmembrane</keyword>
<accession>A0A1L9REN6</accession>
<keyword evidence="6" id="KW-0756">Sterol biosynthesis</keyword>
<evidence type="ECO:0000256" key="7">
    <source>
        <dbReference type="ARBA" id="ARBA00023166"/>
    </source>
</evidence>
<dbReference type="EC" id="1.1.1.34" evidence="2"/>
<evidence type="ECO:0000256" key="8">
    <source>
        <dbReference type="ARBA" id="ARBA00023221"/>
    </source>
</evidence>
<dbReference type="CDD" id="cd00643">
    <property type="entry name" value="HMG-CoA_reductase_classI"/>
    <property type="match status" value="1"/>
</dbReference>